<accession>A0A7M5X4X1</accession>
<evidence type="ECO:0000313" key="5">
    <source>
        <dbReference type="EnsemblMetazoa" id="CLYHEMP017879.1"/>
    </source>
</evidence>
<organism evidence="5 6">
    <name type="scientific">Clytia hemisphaerica</name>
    <dbReference type="NCBI Taxonomy" id="252671"/>
    <lineage>
        <taxon>Eukaryota</taxon>
        <taxon>Metazoa</taxon>
        <taxon>Cnidaria</taxon>
        <taxon>Hydrozoa</taxon>
        <taxon>Hydroidolina</taxon>
        <taxon>Leptothecata</taxon>
        <taxon>Obeliida</taxon>
        <taxon>Clytiidae</taxon>
        <taxon>Clytia</taxon>
    </lineage>
</organism>
<dbReference type="Gene3D" id="3.40.50.1820">
    <property type="entry name" value="alpha/beta hydrolase"/>
    <property type="match status" value="1"/>
</dbReference>
<keyword evidence="6" id="KW-1185">Reference proteome</keyword>
<dbReference type="PRINTS" id="PR00111">
    <property type="entry name" value="ABHYDROLASE"/>
</dbReference>
<protein>
    <recommendedName>
        <fullName evidence="4">AB hydrolase-1 domain-containing protein</fullName>
    </recommendedName>
</protein>
<dbReference type="GeneID" id="136797892"/>
<evidence type="ECO:0000256" key="3">
    <source>
        <dbReference type="SAM" id="Phobius"/>
    </source>
</evidence>
<dbReference type="EnsemblMetazoa" id="CLYHEMT017879.1">
    <property type="protein sequence ID" value="CLYHEMP017879.1"/>
    <property type="gene ID" value="CLYHEMG017879"/>
</dbReference>
<keyword evidence="3" id="KW-0472">Membrane</keyword>
<sequence length="333" mass="37819">MAGKSIVEVIIKYILIVICSTFYVAISAIGWFKSRNKPSRPINMKEEPSILQDPALGKHGTIRLPGRNIEMHYVANGERSKPLMLLVHGFPEFWYSWRHQLVEFSKDYYTVAIDMTGYGGSTIPKDLGRYDSVEIAEDIKEFILALGYEKCTLVAHDWGAAVSFVVASNFGDVVEKLIIMNGPSGRGMARCMSFTQLLKSSYMFFFAAPYLAEYVLGRDQSSVLKLFNKARKMLTDEEIDAYRYMFTKNGFTGPLNYYRFALLRRGRTVQREIKAPTLIIWGTADTALGKEVAAASGKDCTTCEIKYIEGSTHWVNQEFPDEVNRLMRDYLKC</sequence>
<dbReference type="Pfam" id="PF00561">
    <property type="entry name" value="Abhydrolase_1"/>
    <property type="match status" value="1"/>
</dbReference>
<evidence type="ECO:0000313" key="6">
    <source>
        <dbReference type="Proteomes" id="UP000594262"/>
    </source>
</evidence>
<dbReference type="InterPro" id="IPR000639">
    <property type="entry name" value="Epox_hydrolase-like"/>
</dbReference>
<dbReference type="AlphaFoldDB" id="A0A7M5X4X1"/>
<proteinExistence type="inferred from homology"/>
<evidence type="ECO:0000256" key="2">
    <source>
        <dbReference type="ARBA" id="ARBA00038334"/>
    </source>
</evidence>
<evidence type="ECO:0000256" key="1">
    <source>
        <dbReference type="ARBA" id="ARBA00022801"/>
    </source>
</evidence>
<dbReference type="InterPro" id="IPR029058">
    <property type="entry name" value="AB_hydrolase_fold"/>
</dbReference>
<dbReference type="InterPro" id="IPR000073">
    <property type="entry name" value="AB_hydrolase_1"/>
</dbReference>
<feature type="domain" description="AB hydrolase-1" evidence="4">
    <location>
        <begin position="82"/>
        <end position="315"/>
    </location>
</feature>
<keyword evidence="1" id="KW-0378">Hydrolase</keyword>
<dbReference type="PRINTS" id="PR00412">
    <property type="entry name" value="EPOXHYDRLASE"/>
</dbReference>
<name>A0A7M5X4X1_9CNID</name>
<dbReference type="RefSeq" id="XP_066910571.1">
    <property type="nucleotide sequence ID" value="XM_067054470.1"/>
</dbReference>
<keyword evidence="3" id="KW-1133">Transmembrane helix</keyword>
<reference evidence="5" key="1">
    <citation type="submission" date="2021-01" db="UniProtKB">
        <authorList>
            <consortium name="EnsemblMetazoa"/>
        </authorList>
    </citation>
    <scope>IDENTIFICATION</scope>
</reference>
<evidence type="ECO:0000259" key="4">
    <source>
        <dbReference type="Pfam" id="PF00561"/>
    </source>
</evidence>
<dbReference type="PANTHER" id="PTHR43329">
    <property type="entry name" value="EPOXIDE HYDROLASE"/>
    <property type="match status" value="1"/>
</dbReference>
<dbReference type="SUPFAM" id="SSF53474">
    <property type="entry name" value="alpha/beta-Hydrolases"/>
    <property type="match status" value="1"/>
</dbReference>
<feature type="transmembrane region" description="Helical" evidence="3">
    <location>
        <begin position="12"/>
        <end position="32"/>
    </location>
</feature>
<keyword evidence="3" id="KW-0812">Transmembrane</keyword>
<comment type="similarity">
    <text evidence="2">Belongs to the AB hydrolase superfamily. Epoxide hydrolase family.</text>
</comment>
<dbReference type="Proteomes" id="UP000594262">
    <property type="component" value="Unplaced"/>
</dbReference>
<dbReference type="OrthoDB" id="408373at2759"/>
<dbReference type="GO" id="GO:0004301">
    <property type="term" value="F:epoxide hydrolase activity"/>
    <property type="evidence" value="ECO:0007669"/>
    <property type="project" value="UniProtKB-ARBA"/>
</dbReference>